<evidence type="ECO:0000256" key="9">
    <source>
        <dbReference type="HAMAP-Rule" id="MF_00144"/>
    </source>
</evidence>
<dbReference type="GO" id="GO:0000049">
    <property type="term" value="F:tRNA binding"/>
    <property type="evidence" value="ECO:0007669"/>
    <property type="project" value="UniProtKB-KW"/>
</dbReference>
<comment type="caution">
    <text evidence="9">Lacks conserved residue(s) required for the propagation of feature annotation.</text>
</comment>
<dbReference type="FunFam" id="3.40.50.620:FF:000115">
    <property type="entry name" value="tRNA-specific 2-thiouridylase MnmA"/>
    <property type="match status" value="1"/>
</dbReference>
<dbReference type="GO" id="GO:0005737">
    <property type="term" value="C:cytoplasm"/>
    <property type="evidence" value="ECO:0007669"/>
    <property type="project" value="UniProtKB-SubCell"/>
</dbReference>
<dbReference type="Proteomes" id="UP000178636">
    <property type="component" value="Unassembled WGS sequence"/>
</dbReference>
<dbReference type="Gene3D" id="2.40.30.10">
    <property type="entry name" value="Translation factors"/>
    <property type="match status" value="1"/>
</dbReference>
<dbReference type="Pfam" id="PF03054">
    <property type="entry name" value="tRNA_Me_trans"/>
    <property type="match status" value="1"/>
</dbReference>
<keyword evidence="4 9" id="KW-0547">Nucleotide-binding</keyword>
<accession>A0A1G2DCY9</accession>
<keyword evidence="1 9" id="KW-0820">tRNA-binding</keyword>
<feature type="site" description="Interaction with tRNA" evidence="9">
    <location>
        <position position="143"/>
    </location>
</feature>
<evidence type="ECO:0000259" key="11">
    <source>
        <dbReference type="Pfam" id="PF20259"/>
    </source>
</evidence>
<dbReference type="SUPFAM" id="SSF52402">
    <property type="entry name" value="Adenine nucleotide alpha hydrolases-like"/>
    <property type="match status" value="1"/>
</dbReference>
<evidence type="ECO:0000256" key="2">
    <source>
        <dbReference type="ARBA" id="ARBA00022679"/>
    </source>
</evidence>
<proteinExistence type="inferred from homology"/>
<dbReference type="GO" id="GO:0002143">
    <property type="term" value="P:tRNA wobble position uridine thiolation"/>
    <property type="evidence" value="ECO:0007669"/>
    <property type="project" value="TreeGrafter"/>
</dbReference>
<dbReference type="EMBL" id="MHLO01000049">
    <property type="protein sequence ID" value="OGZ10658.1"/>
    <property type="molecule type" value="Genomic_DNA"/>
</dbReference>
<gene>
    <name evidence="9" type="primary">mnmA</name>
    <name evidence="12" type="ORF">A3C93_02885</name>
</gene>
<evidence type="ECO:0000313" key="12">
    <source>
        <dbReference type="EMBL" id="OGZ10658.1"/>
    </source>
</evidence>
<dbReference type="Gene3D" id="3.40.50.620">
    <property type="entry name" value="HUPs"/>
    <property type="match status" value="1"/>
</dbReference>
<dbReference type="STRING" id="1798664.A3C93_02885"/>
<comment type="function">
    <text evidence="9">Catalyzes the 2-thiolation of uridine at the wobble position (U34) of tRNA, leading to the formation of s(2)U34.</text>
</comment>
<evidence type="ECO:0000256" key="7">
    <source>
        <dbReference type="ARBA" id="ARBA00023157"/>
    </source>
</evidence>
<dbReference type="InterPro" id="IPR046885">
    <property type="entry name" value="MnmA-like_C"/>
</dbReference>
<evidence type="ECO:0000256" key="4">
    <source>
        <dbReference type="ARBA" id="ARBA00022741"/>
    </source>
</evidence>
<name>A0A1G2DCY9_9BACT</name>
<feature type="binding site" evidence="9">
    <location>
        <begin position="29"/>
        <end position="36"/>
    </location>
    <ligand>
        <name>ATP</name>
        <dbReference type="ChEBI" id="CHEBI:30616"/>
    </ligand>
</feature>
<feature type="active site" description="Cysteine persulfide intermediate" evidence="9">
    <location>
        <position position="219"/>
    </location>
</feature>
<dbReference type="GO" id="GO:0005524">
    <property type="term" value="F:ATP binding"/>
    <property type="evidence" value="ECO:0007669"/>
    <property type="project" value="UniProtKB-KW"/>
</dbReference>
<feature type="region of interest" description="Interaction with target base in tRNA" evidence="9">
    <location>
        <begin position="113"/>
        <end position="115"/>
    </location>
</feature>
<dbReference type="EC" id="2.8.1.13" evidence="9"/>
<dbReference type="InterPro" id="IPR004506">
    <property type="entry name" value="MnmA-like"/>
</dbReference>
<dbReference type="InterPro" id="IPR014729">
    <property type="entry name" value="Rossmann-like_a/b/a_fold"/>
</dbReference>
<dbReference type="GO" id="GO:0103016">
    <property type="term" value="F:tRNA-uridine 2-sulfurtransferase activity"/>
    <property type="evidence" value="ECO:0007669"/>
    <property type="project" value="UniProtKB-EC"/>
</dbReference>
<evidence type="ECO:0000256" key="3">
    <source>
        <dbReference type="ARBA" id="ARBA00022694"/>
    </source>
</evidence>
<evidence type="ECO:0000256" key="1">
    <source>
        <dbReference type="ARBA" id="ARBA00022555"/>
    </source>
</evidence>
<reference evidence="12 13" key="1">
    <citation type="journal article" date="2016" name="Nat. Commun.">
        <title>Thousands of microbial genomes shed light on interconnected biogeochemical processes in an aquifer system.</title>
        <authorList>
            <person name="Anantharaman K."/>
            <person name="Brown C.T."/>
            <person name="Hug L.A."/>
            <person name="Sharon I."/>
            <person name="Castelle C.J."/>
            <person name="Probst A.J."/>
            <person name="Thomas B.C."/>
            <person name="Singh A."/>
            <person name="Wilkins M.J."/>
            <person name="Karaoz U."/>
            <person name="Brodie E.L."/>
            <person name="Williams K.H."/>
            <person name="Hubbard S.S."/>
            <person name="Banfield J.F."/>
        </authorList>
    </citation>
    <scope>NUCLEOTIDE SEQUENCE [LARGE SCALE GENOMIC DNA]</scope>
</reference>
<keyword evidence="6 9" id="KW-0694">RNA-binding</keyword>
<feature type="site" description="Interaction with tRNA" evidence="9">
    <location>
        <position position="366"/>
    </location>
</feature>
<evidence type="ECO:0000256" key="8">
    <source>
        <dbReference type="ARBA" id="ARBA00051542"/>
    </source>
</evidence>
<dbReference type="InterPro" id="IPR046884">
    <property type="entry name" value="MnmA-like_central"/>
</dbReference>
<feature type="domain" description="tRNA-specific 2-thiouridylase MnmA-like C-terminal" evidence="10">
    <location>
        <begin position="322"/>
        <end position="382"/>
    </location>
</feature>
<evidence type="ECO:0000256" key="5">
    <source>
        <dbReference type="ARBA" id="ARBA00022840"/>
    </source>
</evidence>
<comment type="similarity">
    <text evidence="9">Belongs to the MnmA/TRMU family.</text>
</comment>
<evidence type="ECO:0000259" key="10">
    <source>
        <dbReference type="Pfam" id="PF20258"/>
    </source>
</evidence>
<evidence type="ECO:0000313" key="13">
    <source>
        <dbReference type="Proteomes" id="UP000178636"/>
    </source>
</evidence>
<dbReference type="Pfam" id="PF20258">
    <property type="entry name" value="tRNA_Me_trans_C"/>
    <property type="match status" value="1"/>
</dbReference>
<feature type="binding site" evidence="9">
    <location>
        <position position="55"/>
    </location>
    <ligand>
        <name>ATP</name>
        <dbReference type="ChEBI" id="CHEBI:30616"/>
    </ligand>
</feature>
<keyword evidence="9" id="KW-0963">Cytoplasm</keyword>
<evidence type="ECO:0000256" key="6">
    <source>
        <dbReference type="ARBA" id="ARBA00022884"/>
    </source>
</evidence>
<comment type="subcellular location">
    <subcellularLocation>
        <location evidence="9">Cytoplasm</location>
    </subcellularLocation>
</comment>
<feature type="region of interest" description="Interaction with tRNA" evidence="9">
    <location>
        <begin position="169"/>
        <end position="171"/>
    </location>
</feature>
<dbReference type="AlphaFoldDB" id="A0A1G2DCY9"/>
<dbReference type="PANTHER" id="PTHR11933:SF5">
    <property type="entry name" value="MITOCHONDRIAL TRNA-SPECIFIC 2-THIOURIDYLASE 1"/>
    <property type="match status" value="1"/>
</dbReference>
<keyword evidence="3 9" id="KW-0819">tRNA processing</keyword>
<comment type="catalytic activity">
    <reaction evidence="8 9">
        <text>S-sulfanyl-L-cysteinyl-[protein] + uridine(34) in tRNA + AH2 + ATP = 2-thiouridine(34) in tRNA + L-cysteinyl-[protein] + A + AMP + diphosphate + H(+)</text>
        <dbReference type="Rhea" id="RHEA:47032"/>
        <dbReference type="Rhea" id="RHEA-COMP:10131"/>
        <dbReference type="Rhea" id="RHEA-COMP:11726"/>
        <dbReference type="Rhea" id="RHEA-COMP:11727"/>
        <dbReference type="Rhea" id="RHEA-COMP:11728"/>
        <dbReference type="ChEBI" id="CHEBI:13193"/>
        <dbReference type="ChEBI" id="CHEBI:15378"/>
        <dbReference type="ChEBI" id="CHEBI:17499"/>
        <dbReference type="ChEBI" id="CHEBI:29950"/>
        <dbReference type="ChEBI" id="CHEBI:30616"/>
        <dbReference type="ChEBI" id="CHEBI:33019"/>
        <dbReference type="ChEBI" id="CHEBI:61963"/>
        <dbReference type="ChEBI" id="CHEBI:65315"/>
        <dbReference type="ChEBI" id="CHEBI:87170"/>
        <dbReference type="ChEBI" id="CHEBI:456215"/>
        <dbReference type="EC" id="2.8.1.13"/>
    </reaction>
</comment>
<feature type="region of interest" description="Interaction with tRNA" evidence="9">
    <location>
        <begin position="332"/>
        <end position="333"/>
    </location>
</feature>
<organism evidence="12 13">
    <name type="scientific">Candidatus Lloydbacteria bacterium RIFCSPHIGHO2_02_FULL_54_17</name>
    <dbReference type="NCBI Taxonomy" id="1798664"/>
    <lineage>
        <taxon>Bacteria</taxon>
        <taxon>Candidatus Lloydiibacteriota</taxon>
    </lineage>
</organism>
<dbReference type="PANTHER" id="PTHR11933">
    <property type="entry name" value="TRNA 5-METHYLAMINOMETHYL-2-THIOURIDYLATE -METHYLTRANSFERASE"/>
    <property type="match status" value="1"/>
</dbReference>
<dbReference type="Gene3D" id="2.30.30.280">
    <property type="entry name" value="Adenine nucleotide alpha hydrolases-like domains"/>
    <property type="match status" value="1"/>
</dbReference>
<dbReference type="NCBIfam" id="NF001138">
    <property type="entry name" value="PRK00143.1"/>
    <property type="match status" value="1"/>
</dbReference>
<keyword evidence="7" id="KW-1015">Disulfide bond</keyword>
<dbReference type="Pfam" id="PF20259">
    <property type="entry name" value="tRNA_Me_trans_M"/>
    <property type="match status" value="1"/>
</dbReference>
<comment type="caution">
    <text evidence="12">The sequence shown here is derived from an EMBL/GenBank/DDBJ whole genome shotgun (WGS) entry which is preliminary data.</text>
</comment>
<keyword evidence="5 9" id="KW-0067">ATP-binding</keyword>
<dbReference type="CDD" id="cd01998">
    <property type="entry name" value="MnmA_TRMU-like"/>
    <property type="match status" value="1"/>
</dbReference>
<protein>
    <recommendedName>
        <fullName evidence="9">tRNA-specific 2-thiouridylase MnmA</fullName>
        <ecNumber evidence="9">2.8.1.13</ecNumber>
    </recommendedName>
</protein>
<feature type="binding site" evidence="9">
    <location>
        <position position="142"/>
    </location>
    <ligand>
        <name>ATP</name>
        <dbReference type="ChEBI" id="CHEBI:30616"/>
    </ligand>
</feature>
<sequence length="387" mass="42445">MSGGVDPGGRAKLATGQALLTPKPKVLVGLSGGVDSSVSAALLKKDGYDVTGVFIKVWQADFLPCNWREERRDAMRAAAALDIPFLTLDLEKEYKKEVVDYMIREYGAGRVPNPDVMCNKHIKFGAFLEFAKKNGADLIATGHYARIVISHQSSVPSKYQLFKGVDAEKDQSYFLWTLTQEQLSRTLFPVGDLQKSEVRKLARKFGLPNADKKDSQGLCFMGKIDMAEFLKHYLKTTKGAVLDHRGEVVGEHAGAMLYTIGQRHGFSVKKSSPDEKPYFVVGKDIERNTVTVAHRDAHSLHTKSCALALHEVNDISGRLANSGGIDCFVRTRYRGELRSAGWKTREGGASARIVFPVPEVDIAPGQSLVAYDKEECMGGGVISTSSD</sequence>
<dbReference type="HAMAP" id="MF_00144">
    <property type="entry name" value="tRNA_thiouridyl_MnmA"/>
    <property type="match status" value="1"/>
</dbReference>
<dbReference type="InterPro" id="IPR023382">
    <property type="entry name" value="MnmA-like_central_sf"/>
</dbReference>
<feature type="domain" description="tRNA-specific 2-thiouridylase MnmA-like central" evidence="11">
    <location>
        <begin position="228"/>
        <end position="294"/>
    </location>
</feature>
<dbReference type="NCBIfam" id="TIGR00420">
    <property type="entry name" value="trmU"/>
    <property type="match status" value="1"/>
</dbReference>
<dbReference type="FunFam" id="2.30.30.280:FF:000001">
    <property type="entry name" value="tRNA-specific 2-thiouridylase MnmA"/>
    <property type="match status" value="1"/>
</dbReference>
<keyword evidence="2 9" id="KW-0808">Transferase</keyword>
<feature type="active site" description="Nucleophile" evidence="9">
    <location>
        <position position="118"/>
    </location>
</feature>